<dbReference type="Proteomes" id="UP001431221">
    <property type="component" value="Unassembled WGS sequence"/>
</dbReference>
<accession>A0ABT0GXK0</accession>
<evidence type="ECO:0000313" key="2">
    <source>
        <dbReference type="Proteomes" id="UP001431221"/>
    </source>
</evidence>
<proteinExistence type="predicted"/>
<dbReference type="EMBL" id="JALNMJ010000013">
    <property type="protein sequence ID" value="MCK7614169.1"/>
    <property type="molecule type" value="Genomic_DNA"/>
</dbReference>
<reference evidence="1" key="1">
    <citation type="submission" date="2022-04" db="EMBL/GenBank/DDBJ databases">
        <title>Roseibium sp. CAU 1639 isolated from mud.</title>
        <authorList>
            <person name="Kim W."/>
        </authorList>
    </citation>
    <scope>NUCLEOTIDE SEQUENCE</scope>
    <source>
        <strain evidence="1">CAU 1639</strain>
    </source>
</reference>
<protein>
    <submittedName>
        <fullName evidence="1">Uncharacterized protein</fullName>
    </submittedName>
</protein>
<keyword evidence="2" id="KW-1185">Reference proteome</keyword>
<organism evidence="1 2">
    <name type="scientific">Roseibium sediminicola</name>
    <dbReference type="NCBI Taxonomy" id="2933272"/>
    <lineage>
        <taxon>Bacteria</taxon>
        <taxon>Pseudomonadati</taxon>
        <taxon>Pseudomonadota</taxon>
        <taxon>Alphaproteobacteria</taxon>
        <taxon>Hyphomicrobiales</taxon>
        <taxon>Stappiaceae</taxon>
        <taxon>Roseibium</taxon>
    </lineage>
</organism>
<gene>
    <name evidence="1" type="ORF">M0H32_18520</name>
</gene>
<comment type="caution">
    <text evidence="1">The sequence shown here is derived from an EMBL/GenBank/DDBJ whole genome shotgun (WGS) entry which is preliminary data.</text>
</comment>
<dbReference type="RefSeq" id="WP_248156593.1">
    <property type="nucleotide sequence ID" value="NZ_JALNMJ010000013.1"/>
</dbReference>
<sequence length="63" mass="6854">MSSMHLAEKLKATLRELDGRPVSAGVLKELVQLDALDCTMAHGHAEMFTTSPKPAVEHKLKAI</sequence>
<evidence type="ECO:0000313" key="1">
    <source>
        <dbReference type="EMBL" id="MCK7614169.1"/>
    </source>
</evidence>
<name>A0ABT0GXK0_9HYPH</name>